<comment type="caution">
    <text evidence="2">The sequence shown here is derived from an EMBL/GenBank/DDBJ whole genome shotgun (WGS) entry which is preliminary data.</text>
</comment>
<feature type="compositionally biased region" description="Basic and acidic residues" evidence="1">
    <location>
        <begin position="203"/>
        <end position="212"/>
    </location>
</feature>
<name>A0A8K0QX07_9PLEO</name>
<feature type="compositionally biased region" description="Polar residues" evidence="1">
    <location>
        <begin position="173"/>
        <end position="200"/>
    </location>
</feature>
<dbReference type="Proteomes" id="UP000813461">
    <property type="component" value="Unassembled WGS sequence"/>
</dbReference>
<evidence type="ECO:0000313" key="2">
    <source>
        <dbReference type="EMBL" id="KAH7072495.1"/>
    </source>
</evidence>
<feature type="region of interest" description="Disordered" evidence="1">
    <location>
        <begin position="1"/>
        <end position="83"/>
    </location>
</feature>
<sequence length="329" mass="36733">MASWTNSFGYEPAKPDAEIDTIDLTLSSPEPELQPRGTSQQQRFPINFKREPRSDTGNGTRKDAERRATEMKAQRSRKHPRRVDPQHLAQIVNTSNSTAVRSVLLELCKLSPALSGAVARGLAPHSTFAQNVIKKHRQNATSGSNRIAKQEESDDQSAYERMKRRLAAEKSARVSTLNSAHVSPNVANQYKVSSAASQSVPRIKREYHREATESDSDLDSYIPGSFPITPQRNQTEVLPLRGPSRISATRTTQPYSFQEQFSHAQQSSSIKREAEVKICTQCHERIEEGMEICFYHPGPEVTDGRDLTCYECTGPMSDLGCRMGTHSTD</sequence>
<keyword evidence="3" id="KW-1185">Reference proteome</keyword>
<proteinExistence type="predicted"/>
<evidence type="ECO:0000256" key="1">
    <source>
        <dbReference type="SAM" id="MobiDB-lite"/>
    </source>
</evidence>
<organism evidence="2 3">
    <name type="scientific">Paraphoma chrysanthemicola</name>
    <dbReference type="NCBI Taxonomy" id="798071"/>
    <lineage>
        <taxon>Eukaryota</taxon>
        <taxon>Fungi</taxon>
        <taxon>Dikarya</taxon>
        <taxon>Ascomycota</taxon>
        <taxon>Pezizomycotina</taxon>
        <taxon>Dothideomycetes</taxon>
        <taxon>Pleosporomycetidae</taxon>
        <taxon>Pleosporales</taxon>
        <taxon>Pleosporineae</taxon>
        <taxon>Phaeosphaeriaceae</taxon>
        <taxon>Paraphoma</taxon>
    </lineage>
</organism>
<evidence type="ECO:0000313" key="3">
    <source>
        <dbReference type="Proteomes" id="UP000813461"/>
    </source>
</evidence>
<dbReference type="EMBL" id="JAGMVJ010000023">
    <property type="protein sequence ID" value="KAH7072495.1"/>
    <property type="molecule type" value="Genomic_DNA"/>
</dbReference>
<feature type="compositionally biased region" description="Basic and acidic residues" evidence="1">
    <location>
        <begin position="48"/>
        <end position="73"/>
    </location>
</feature>
<dbReference type="AlphaFoldDB" id="A0A8K0QX07"/>
<feature type="region of interest" description="Disordered" evidence="1">
    <location>
        <begin position="136"/>
        <end position="221"/>
    </location>
</feature>
<feature type="compositionally biased region" description="Basic and acidic residues" evidence="1">
    <location>
        <begin position="158"/>
        <end position="172"/>
    </location>
</feature>
<gene>
    <name evidence="2" type="ORF">FB567DRAFT_204200</name>
</gene>
<accession>A0A8K0QX07</accession>
<dbReference type="OrthoDB" id="3798352at2759"/>
<protein>
    <submittedName>
        <fullName evidence="2">Uncharacterized protein</fullName>
    </submittedName>
</protein>
<reference evidence="2" key="1">
    <citation type="journal article" date="2021" name="Nat. Commun.">
        <title>Genetic determinants of endophytism in the Arabidopsis root mycobiome.</title>
        <authorList>
            <person name="Mesny F."/>
            <person name="Miyauchi S."/>
            <person name="Thiergart T."/>
            <person name="Pickel B."/>
            <person name="Atanasova L."/>
            <person name="Karlsson M."/>
            <person name="Huettel B."/>
            <person name="Barry K.W."/>
            <person name="Haridas S."/>
            <person name="Chen C."/>
            <person name="Bauer D."/>
            <person name="Andreopoulos W."/>
            <person name="Pangilinan J."/>
            <person name="LaButti K."/>
            <person name="Riley R."/>
            <person name="Lipzen A."/>
            <person name="Clum A."/>
            <person name="Drula E."/>
            <person name="Henrissat B."/>
            <person name="Kohler A."/>
            <person name="Grigoriev I.V."/>
            <person name="Martin F.M."/>
            <person name="Hacquard S."/>
        </authorList>
    </citation>
    <scope>NUCLEOTIDE SEQUENCE</scope>
    <source>
        <strain evidence="2">MPI-SDFR-AT-0120</strain>
    </source>
</reference>